<accession>M4VF39</accession>
<proteinExistence type="predicted"/>
<dbReference type="Proteomes" id="UP000011932">
    <property type="component" value="Chromosome"/>
</dbReference>
<dbReference type="AlphaFoldDB" id="M4VF39"/>
<keyword evidence="1" id="KW-1133">Transmembrane helix</keyword>
<dbReference type="HOGENOM" id="CLU_1244137_0_0_5"/>
<dbReference type="EMBL" id="CP003538">
    <property type="protein sequence ID" value="AGH97843.1"/>
    <property type="molecule type" value="Genomic_DNA"/>
</dbReference>
<reference evidence="3 4" key="1">
    <citation type="journal article" date="2013" name="ISME J.">
        <title>By their genes ye shall know them: genomic signatures of predatory bacteria.</title>
        <authorList>
            <person name="Pasternak Z."/>
            <person name="Pietrokovski S."/>
            <person name="Rotem O."/>
            <person name="Gophna U."/>
            <person name="Lurie-Weinberger M.N."/>
            <person name="Jurkevitch E."/>
        </authorList>
    </citation>
    <scope>NUCLEOTIDE SEQUENCE [LARGE SCALE GENOMIC DNA]</scope>
    <source>
        <strain evidence="3">EPB</strain>
    </source>
</reference>
<protein>
    <submittedName>
        <fullName evidence="3">Uncharacterized protein</fullName>
    </submittedName>
</protein>
<feature type="transmembrane region" description="Helical" evidence="1">
    <location>
        <begin position="87"/>
        <end position="106"/>
    </location>
</feature>
<sequence>MKINLIIVAALIICSVAFALDPVVEHGRVFIPDDVYVGKDCGCECIADSRPWYSTVNYWRWLWMVSIPLLVFSIKPDASKWLRASRTVAAVILGYVVMNLAIQLFWDIGNGPFVVDGNPNTPWQKTWDIPNCADIADGASIVSTLFFGWLYAIIYTGWWDMVWYQYHKRRTKMIDDGFKRDICSQVVFVTSKIVTILVILFMILIFFAVCGAWVFERTGLLQ</sequence>
<name>M4VF39_9BACT</name>
<organism evidence="3 4">
    <name type="scientific">Micavibrio aeruginosavorus EPB</name>
    <dbReference type="NCBI Taxonomy" id="349215"/>
    <lineage>
        <taxon>Bacteria</taxon>
        <taxon>Pseudomonadati</taxon>
        <taxon>Bdellovibrionota</taxon>
        <taxon>Bdellovibrionia</taxon>
        <taxon>Bdellovibrionales</taxon>
        <taxon>Pseudobdellovibrionaceae</taxon>
        <taxon>Micavibrio</taxon>
    </lineage>
</organism>
<feature type="signal peptide" evidence="2">
    <location>
        <begin position="1"/>
        <end position="19"/>
    </location>
</feature>
<dbReference type="KEGG" id="man:A11S_1025"/>
<feature type="transmembrane region" description="Helical" evidence="1">
    <location>
        <begin position="146"/>
        <end position="166"/>
    </location>
</feature>
<evidence type="ECO:0000313" key="3">
    <source>
        <dbReference type="EMBL" id="AGH97843.1"/>
    </source>
</evidence>
<dbReference type="RefSeq" id="WP_015467388.1">
    <property type="nucleotide sequence ID" value="NC_020812.1"/>
</dbReference>
<evidence type="ECO:0000313" key="4">
    <source>
        <dbReference type="Proteomes" id="UP000011932"/>
    </source>
</evidence>
<evidence type="ECO:0000256" key="1">
    <source>
        <dbReference type="SAM" id="Phobius"/>
    </source>
</evidence>
<feature type="transmembrane region" description="Helical" evidence="1">
    <location>
        <begin position="186"/>
        <end position="215"/>
    </location>
</feature>
<feature type="chain" id="PRO_5004060278" evidence="2">
    <location>
        <begin position="20"/>
        <end position="222"/>
    </location>
</feature>
<feature type="transmembrane region" description="Helical" evidence="1">
    <location>
        <begin position="58"/>
        <end position="75"/>
    </location>
</feature>
<keyword evidence="1" id="KW-0812">Transmembrane</keyword>
<keyword evidence="1" id="KW-0472">Membrane</keyword>
<evidence type="ECO:0000256" key="2">
    <source>
        <dbReference type="SAM" id="SignalP"/>
    </source>
</evidence>
<gene>
    <name evidence="3" type="ORF">A11S_1025</name>
</gene>
<keyword evidence="2" id="KW-0732">Signal</keyword>